<reference evidence="1" key="1">
    <citation type="submission" date="2023-07" db="EMBL/GenBank/DDBJ databases">
        <title>Genomic Encyclopedia of Type Strains, Phase IV (KMG-IV): sequencing the most valuable type-strain genomes for metagenomic binning, comparative biology and taxonomic classification.</title>
        <authorList>
            <person name="Goeker M."/>
        </authorList>
    </citation>
    <scope>NUCLEOTIDE SEQUENCE</scope>
    <source>
        <strain evidence="1">DSM 19659</strain>
    </source>
</reference>
<name>A0AAE3VBX7_9FIRM</name>
<evidence type="ECO:0000313" key="1">
    <source>
        <dbReference type="EMBL" id="MDQ0153360.1"/>
    </source>
</evidence>
<comment type="caution">
    <text evidence="1">The sequence shown here is derived from an EMBL/GenBank/DDBJ whole genome shotgun (WGS) entry which is preliminary data.</text>
</comment>
<dbReference type="RefSeq" id="WP_307255314.1">
    <property type="nucleotide sequence ID" value="NZ_JAUSTO010000018.1"/>
</dbReference>
<gene>
    <name evidence="1" type="ORF">J2S20_002080</name>
</gene>
<keyword evidence="2" id="KW-1185">Reference proteome</keyword>
<dbReference type="AlphaFoldDB" id="A0AAE3VBX7"/>
<dbReference type="Proteomes" id="UP001241537">
    <property type="component" value="Unassembled WGS sequence"/>
</dbReference>
<accession>A0AAE3VBX7</accession>
<organism evidence="1 2">
    <name type="scientific">Moryella indoligenes</name>
    <dbReference type="NCBI Taxonomy" id="371674"/>
    <lineage>
        <taxon>Bacteria</taxon>
        <taxon>Bacillati</taxon>
        <taxon>Bacillota</taxon>
        <taxon>Clostridia</taxon>
        <taxon>Lachnospirales</taxon>
        <taxon>Lachnospiraceae</taxon>
        <taxon>Moryella</taxon>
    </lineage>
</organism>
<evidence type="ECO:0000313" key="2">
    <source>
        <dbReference type="Proteomes" id="UP001241537"/>
    </source>
</evidence>
<sequence>MAKLDDAFLSYACDILADTNAGLSGMKIVEYCNSYAIDYNRKTPYGAYPFDAPNKRTALKENLRVFEAAEQFRIIKELCEIPALCDIEKVKELKIKLFTRYGNLATEKISETELIQKTKHWLSKHPNALKQYESALAKYEGGIFERNTLDDMRLAFELLVKDVLGNNKSLENQIPEIGSVLKTSGASVELRNMVQQVIKYYTDFQNNHVKHNDAVNGNEIEYIIELTSVVMKFLIKITGGSN</sequence>
<dbReference type="EMBL" id="JAUSTO010000018">
    <property type="protein sequence ID" value="MDQ0153360.1"/>
    <property type="molecule type" value="Genomic_DNA"/>
</dbReference>
<proteinExistence type="predicted"/>
<protein>
    <submittedName>
        <fullName evidence="1">Uncharacterized protein</fullName>
    </submittedName>
</protein>